<keyword evidence="3 5" id="KW-0067">ATP-binding</keyword>
<evidence type="ECO:0000259" key="4">
    <source>
        <dbReference type="PROSITE" id="PS50893"/>
    </source>
</evidence>
<dbReference type="InterPro" id="IPR017871">
    <property type="entry name" value="ABC_transporter-like_CS"/>
</dbReference>
<evidence type="ECO:0000256" key="1">
    <source>
        <dbReference type="ARBA" id="ARBA00022448"/>
    </source>
</evidence>
<name>A0A926D720_9FIRM</name>
<dbReference type="EMBL" id="JACRSR010000004">
    <property type="protein sequence ID" value="MBC8532034.1"/>
    <property type="molecule type" value="Genomic_DNA"/>
</dbReference>
<dbReference type="AlphaFoldDB" id="A0A926D720"/>
<proteinExistence type="predicted"/>
<keyword evidence="1" id="KW-0813">Transport</keyword>
<dbReference type="InterPro" id="IPR003593">
    <property type="entry name" value="AAA+_ATPase"/>
</dbReference>
<accession>A0A926D720</accession>
<dbReference type="RefSeq" id="WP_249317013.1">
    <property type="nucleotide sequence ID" value="NZ_JACRSR010000004.1"/>
</dbReference>
<keyword evidence="6" id="KW-1185">Reference proteome</keyword>
<dbReference type="InterPro" id="IPR003439">
    <property type="entry name" value="ABC_transporter-like_ATP-bd"/>
</dbReference>
<comment type="caution">
    <text evidence="5">The sequence shown here is derived from an EMBL/GenBank/DDBJ whole genome shotgun (WGS) entry which is preliminary data.</text>
</comment>
<organism evidence="5 6">
    <name type="scientific">Gehongia tenuis</name>
    <dbReference type="NCBI Taxonomy" id="2763655"/>
    <lineage>
        <taxon>Bacteria</taxon>
        <taxon>Bacillati</taxon>
        <taxon>Bacillota</taxon>
        <taxon>Clostridia</taxon>
        <taxon>Christensenellales</taxon>
        <taxon>Christensenellaceae</taxon>
        <taxon>Gehongia</taxon>
    </lineage>
</organism>
<dbReference type="InterPro" id="IPR050093">
    <property type="entry name" value="ABC_SmlMolc_Importer"/>
</dbReference>
<dbReference type="PROSITE" id="PS50893">
    <property type="entry name" value="ABC_TRANSPORTER_2"/>
    <property type="match status" value="1"/>
</dbReference>
<evidence type="ECO:0000313" key="6">
    <source>
        <dbReference type="Proteomes" id="UP000623172"/>
    </source>
</evidence>
<dbReference type="PANTHER" id="PTHR42781:SF8">
    <property type="entry name" value="BICARBONATE TRANSPORT ATP-BINDING PROTEIN CMPC"/>
    <property type="match status" value="1"/>
</dbReference>
<evidence type="ECO:0000256" key="2">
    <source>
        <dbReference type="ARBA" id="ARBA00022741"/>
    </source>
</evidence>
<dbReference type="InterPro" id="IPR027417">
    <property type="entry name" value="P-loop_NTPase"/>
</dbReference>
<dbReference type="Pfam" id="PF00005">
    <property type="entry name" value="ABC_tran"/>
    <property type="match status" value="1"/>
</dbReference>
<dbReference type="SMART" id="SM00382">
    <property type="entry name" value="AAA"/>
    <property type="match status" value="1"/>
</dbReference>
<gene>
    <name evidence="5" type="ORF">H8696_09265</name>
</gene>
<dbReference type="Gene3D" id="3.40.50.300">
    <property type="entry name" value="P-loop containing nucleotide triphosphate hydrolases"/>
    <property type="match status" value="1"/>
</dbReference>
<dbReference type="PANTHER" id="PTHR42781">
    <property type="entry name" value="SPERMIDINE/PUTRESCINE IMPORT ATP-BINDING PROTEIN POTA"/>
    <property type="match status" value="1"/>
</dbReference>
<dbReference type="Proteomes" id="UP000623172">
    <property type="component" value="Unassembled WGS sequence"/>
</dbReference>
<protein>
    <submittedName>
        <fullName evidence="5">ATP-binding cassette domain-containing protein</fullName>
    </submittedName>
</protein>
<dbReference type="GO" id="GO:0005524">
    <property type="term" value="F:ATP binding"/>
    <property type="evidence" value="ECO:0007669"/>
    <property type="project" value="UniProtKB-KW"/>
</dbReference>
<reference evidence="5" key="1">
    <citation type="submission" date="2020-08" db="EMBL/GenBank/DDBJ databases">
        <title>Genome public.</title>
        <authorList>
            <person name="Liu C."/>
            <person name="Sun Q."/>
        </authorList>
    </citation>
    <scope>NUCLEOTIDE SEQUENCE</scope>
    <source>
        <strain evidence="5">NSJ-53</strain>
    </source>
</reference>
<evidence type="ECO:0000256" key="3">
    <source>
        <dbReference type="ARBA" id="ARBA00022840"/>
    </source>
</evidence>
<evidence type="ECO:0000313" key="5">
    <source>
        <dbReference type="EMBL" id="MBC8532034.1"/>
    </source>
</evidence>
<dbReference type="SUPFAM" id="SSF52540">
    <property type="entry name" value="P-loop containing nucleoside triphosphate hydrolases"/>
    <property type="match status" value="1"/>
</dbReference>
<feature type="domain" description="ABC transporter" evidence="4">
    <location>
        <begin position="1"/>
        <end position="193"/>
    </location>
</feature>
<dbReference type="PROSITE" id="PS00211">
    <property type="entry name" value="ABC_TRANSPORTER_1"/>
    <property type="match status" value="1"/>
</dbReference>
<keyword evidence="2" id="KW-0547">Nucleotide-binding</keyword>
<dbReference type="GO" id="GO:0016887">
    <property type="term" value="F:ATP hydrolysis activity"/>
    <property type="evidence" value="ECO:0007669"/>
    <property type="project" value="InterPro"/>
</dbReference>
<sequence>MELRAISKRFGGAVVLENFSLNLEEGRVCLFGPSGCGKTTLMRILAGLEKADGGEVVGMAGKRIAYMFQEDRLLPWATALENVALVSDEKRAAKWLAGLGLEEAMDKKPRELSGGMQRRVALARALAYEGDVLLLDEPFKGLDEELKSKAIALVKDRFKGGLMILVTHDAKEAEALAERIYYLAGPPLTLVKP</sequence>